<organism evidence="14 15">
    <name type="scientific">Symbiodinium pilosum</name>
    <name type="common">Dinoflagellate</name>
    <dbReference type="NCBI Taxonomy" id="2952"/>
    <lineage>
        <taxon>Eukaryota</taxon>
        <taxon>Sar</taxon>
        <taxon>Alveolata</taxon>
        <taxon>Dinophyceae</taxon>
        <taxon>Suessiales</taxon>
        <taxon>Symbiodiniaceae</taxon>
        <taxon>Symbiodinium</taxon>
    </lineage>
</organism>
<dbReference type="InterPro" id="IPR013317">
    <property type="entry name" value="DnaA_dom"/>
</dbReference>
<keyword evidence="10" id="KW-0446">Lipid-binding</keyword>
<dbReference type="GO" id="GO:0005524">
    <property type="term" value="F:ATP binding"/>
    <property type="evidence" value="ECO:0007669"/>
    <property type="project" value="UniProtKB-KW"/>
</dbReference>
<dbReference type="Gene3D" id="1.10.150.120">
    <property type="entry name" value="[2Fe-2S]-binding domain"/>
    <property type="match status" value="1"/>
</dbReference>
<dbReference type="InterPro" id="IPR029044">
    <property type="entry name" value="Nucleotide-diphossugar_trans"/>
</dbReference>
<dbReference type="Pfam" id="PF00111">
    <property type="entry name" value="Fer2"/>
    <property type="match status" value="1"/>
</dbReference>
<evidence type="ECO:0000256" key="2">
    <source>
        <dbReference type="ARBA" id="ARBA00022705"/>
    </source>
</evidence>
<dbReference type="GO" id="GO:0051537">
    <property type="term" value="F:2 iron, 2 sulfur cluster binding"/>
    <property type="evidence" value="ECO:0007669"/>
    <property type="project" value="UniProtKB-KW"/>
</dbReference>
<dbReference type="CDD" id="cd06571">
    <property type="entry name" value="Bac_DnaA_C"/>
    <property type="match status" value="1"/>
</dbReference>
<dbReference type="InterPro" id="IPR018312">
    <property type="entry name" value="Chromosome_initiator_DnaA_CS"/>
</dbReference>
<comment type="caution">
    <text evidence="14">The sequence shown here is derived from an EMBL/GenBank/DDBJ whole genome shotgun (WGS) entry which is preliminary data.</text>
</comment>
<keyword evidence="5" id="KW-0547">Nucleotide-binding</keyword>
<evidence type="ECO:0000256" key="5">
    <source>
        <dbReference type="ARBA" id="ARBA00022741"/>
    </source>
</evidence>
<dbReference type="GO" id="GO:0003688">
    <property type="term" value="F:DNA replication origin binding"/>
    <property type="evidence" value="ECO:0007669"/>
    <property type="project" value="InterPro"/>
</dbReference>
<keyword evidence="7" id="KW-0560">Oxidoreductase</keyword>
<evidence type="ECO:0000259" key="13">
    <source>
        <dbReference type="PROSITE" id="PS51085"/>
    </source>
</evidence>
<dbReference type="InterPro" id="IPR027417">
    <property type="entry name" value="P-loop_NTPase"/>
</dbReference>
<dbReference type="Gene3D" id="3.40.50.300">
    <property type="entry name" value="P-loop containing nucleotide triphosphate hydrolases"/>
    <property type="match status" value="1"/>
</dbReference>
<dbReference type="GO" id="GO:0005886">
    <property type="term" value="C:plasma membrane"/>
    <property type="evidence" value="ECO:0007669"/>
    <property type="project" value="TreeGrafter"/>
</dbReference>
<keyword evidence="11" id="KW-0238">DNA-binding</keyword>
<dbReference type="PROSITE" id="PS00197">
    <property type="entry name" value="2FE2S_FER_1"/>
    <property type="match status" value="1"/>
</dbReference>
<dbReference type="Pfam" id="PF12804">
    <property type="entry name" value="NTP_transf_3"/>
    <property type="match status" value="1"/>
</dbReference>
<dbReference type="InterPro" id="IPR020591">
    <property type="entry name" value="Chromosome_initiator_DnaA-like"/>
</dbReference>
<dbReference type="GO" id="GO:0006270">
    <property type="term" value="P:DNA replication initiation"/>
    <property type="evidence" value="ECO:0007669"/>
    <property type="project" value="InterPro"/>
</dbReference>
<dbReference type="CDD" id="cd00009">
    <property type="entry name" value="AAA"/>
    <property type="match status" value="1"/>
</dbReference>
<dbReference type="SUPFAM" id="SSF54292">
    <property type="entry name" value="2Fe-2S ferredoxin-like"/>
    <property type="match status" value="1"/>
</dbReference>
<dbReference type="AlphaFoldDB" id="A0A812TIC5"/>
<dbReference type="SUPFAM" id="SSF53448">
    <property type="entry name" value="Nucleotide-diphospho-sugar transferases"/>
    <property type="match status" value="1"/>
</dbReference>
<feature type="region of interest" description="Disordered" evidence="12">
    <location>
        <begin position="134"/>
        <end position="165"/>
    </location>
</feature>
<evidence type="ECO:0000256" key="4">
    <source>
        <dbReference type="ARBA" id="ARBA00022723"/>
    </source>
</evidence>
<dbReference type="Pfam" id="PF01799">
    <property type="entry name" value="Fer2_2"/>
    <property type="match status" value="1"/>
</dbReference>
<dbReference type="InterPro" id="IPR012675">
    <property type="entry name" value="Beta-grasp_dom_sf"/>
</dbReference>
<evidence type="ECO:0000256" key="11">
    <source>
        <dbReference type="ARBA" id="ARBA00023125"/>
    </source>
</evidence>
<dbReference type="PRINTS" id="PR00051">
    <property type="entry name" value="DNAA"/>
</dbReference>
<dbReference type="GO" id="GO:0016491">
    <property type="term" value="F:oxidoreductase activity"/>
    <property type="evidence" value="ECO:0007669"/>
    <property type="project" value="UniProtKB-KW"/>
</dbReference>
<evidence type="ECO:0000256" key="8">
    <source>
        <dbReference type="ARBA" id="ARBA00023004"/>
    </source>
</evidence>
<dbReference type="PANTHER" id="PTHR30050">
    <property type="entry name" value="CHROMOSOMAL REPLICATION INITIATOR PROTEIN DNAA"/>
    <property type="match status" value="1"/>
</dbReference>
<dbReference type="OrthoDB" id="8300278at2759"/>
<evidence type="ECO:0000256" key="12">
    <source>
        <dbReference type="SAM" id="MobiDB-lite"/>
    </source>
</evidence>
<dbReference type="SUPFAM" id="SSF48295">
    <property type="entry name" value="TrpR-like"/>
    <property type="match status" value="1"/>
</dbReference>
<keyword evidence="6" id="KW-0067">ATP-binding</keyword>
<dbReference type="CDD" id="cd04182">
    <property type="entry name" value="GT_2_like_f"/>
    <property type="match status" value="1"/>
</dbReference>
<dbReference type="PANTHER" id="PTHR30050:SF2">
    <property type="entry name" value="CHROMOSOMAL REPLICATION INITIATOR PROTEIN DNAA"/>
    <property type="match status" value="1"/>
</dbReference>
<keyword evidence="2" id="KW-0235">DNA replication</keyword>
<dbReference type="SMART" id="SM00382">
    <property type="entry name" value="AAA"/>
    <property type="match status" value="1"/>
</dbReference>
<dbReference type="GO" id="GO:0016779">
    <property type="term" value="F:nucleotidyltransferase activity"/>
    <property type="evidence" value="ECO:0007669"/>
    <property type="project" value="UniProtKB-ARBA"/>
</dbReference>
<dbReference type="GO" id="GO:0008289">
    <property type="term" value="F:lipid binding"/>
    <property type="evidence" value="ECO:0007669"/>
    <property type="project" value="UniProtKB-KW"/>
</dbReference>
<evidence type="ECO:0000256" key="10">
    <source>
        <dbReference type="ARBA" id="ARBA00023121"/>
    </source>
</evidence>
<keyword evidence="15" id="KW-1185">Reference proteome</keyword>
<dbReference type="InterPro" id="IPR036010">
    <property type="entry name" value="2Fe-2S_ferredoxin-like_sf"/>
</dbReference>
<name>A0A812TIC5_SYMPI</name>
<keyword evidence="1" id="KW-0963">Cytoplasm</keyword>
<dbReference type="InterPro" id="IPR025877">
    <property type="entry name" value="MobA-like_NTP_Trfase"/>
</dbReference>
<keyword evidence="3" id="KW-0001">2Fe-2S</keyword>
<evidence type="ECO:0000256" key="3">
    <source>
        <dbReference type="ARBA" id="ARBA00022714"/>
    </source>
</evidence>
<dbReference type="PROSITE" id="PS01008">
    <property type="entry name" value="DNAA"/>
    <property type="match status" value="1"/>
</dbReference>
<evidence type="ECO:0000313" key="14">
    <source>
        <dbReference type="EMBL" id="CAE7533472.1"/>
    </source>
</evidence>
<dbReference type="Pfam" id="PF08299">
    <property type="entry name" value="Bac_DnaA_C"/>
    <property type="match status" value="1"/>
</dbReference>
<dbReference type="GO" id="GO:0006275">
    <property type="term" value="P:regulation of DNA replication"/>
    <property type="evidence" value="ECO:0007669"/>
    <property type="project" value="InterPro"/>
</dbReference>
<dbReference type="SMART" id="SM00760">
    <property type="entry name" value="Bac_DnaA_C"/>
    <property type="match status" value="1"/>
</dbReference>
<dbReference type="InterPro" id="IPR003593">
    <property type="entry name" value="AAA+_ATPase"/>
</dbReference>
<dbReference type="PROSITE" id="PS51085">
    <property type="entry name" value="2FE2S_FER_2"/>
    <property type="match status" value="1"/>
</dbReference>
<evidence type="ECO:0000256" key="1">
    <source>
        <dbReference type="ARBA" id="ARBA00022490"/>
    </source>
</evidence>
<accession>A0A812TIC5</accession>
<evidence type="ECO:0000256" key="6">
    <source>
        <dbReference type="ARBA" id="ARBA00022840"/>
    </source>
</evidence>
<dbReference type="Gene3D" id="3.10.20.30">
    <property type="match status" value="1"/>
</dbReference>
<dbReference type="Proteomes" id="UP000649617">
    <property type="component" value="Unassembled WGS sequence"/>
</dbReference>
<dbReference type="InterPro" id="IPR001041">
    <property type="entry name" value="2Fe-2S_ferredoxin-type"/>
</dbReference>
<gene>
    <name evidence="14" type="primary">dnaA</name>
    <name evidence="14" type="ORF">SPIL2461_LOCUS14072</name>
</gene>
<evidence type="ECO:0000313" key="15">
    <source>
        <dbReference type="Proteomes" id="UP000649617"/>
    </source>
</evidence>
<dbReference type="InterPro" id="IPR002888">
    <property type="entry name" value="2Fe-2S-bd"/>
</dbReference>
<reference evidence="14" key="1">
    <citation type="submission" date="2021-02" db="EMBL/GenBank/DDBJ databases">
        <authorList>
            <person name="Dougan E. K."/>
            <person name="Rhodes N."/>
            <person name="Thang M."/>
            <person name="Chan C."/>
        </authorList>
    </citation>
    <scope>NUCLEOTIDE SEQUENCE</scope>
</reference>
<dbReference type="SUPFAM" id="SSF52540">
    <property type="entry name" value="P-loop containing nucleoside triphosphate hydrolases"/>
    <property type="match status" value="1"/>
</dbReference>
<dbReference type="SUPFAM" id="SSF47741">
    <property type="entry name" value="CO dehydrogenase ISP C-domain like"/>
    <property type="match status" value="1"/>
</dbReference>
<dbReference type="Gene3D" id="3.90.550.10">
    <property type="entry name" value="Spore Coat Polysaccharide Biosynthesis Protein SpsA, Chain A"/>
    <property type="match status" value="1"/>
</dbReference>
<dbReference type="Gene3D" id="1.10.1750.10">
    <property type="match status" value="1"/>
</dbReference>
<dbReference type="InterPro" id="IPR036884">
    <property type="entry name" value="2Fe-2S-bd_dom_sf"/>
</dbReference>
<protein>
    <submittedName>
        <fullName evidence="14">DnaA protein</fullName>
    </submittedName>
</protein>
<keyword evidence="8" id="KW-0408">Iron</keyword>
<dbReference type="Pfam" id="PF00308">
    <property type="entry name" value="Bac_DnaA"/>
    <property type="match status" value="1"/>
</dbReference>
<sequence>MGLTANTRDCLRRFLTSRGSIADTNGKPLRPGGTQEVVKDDAAAEMPQEDADDDRRFASTLRNVVGEKRHKAWFEGRVGFDLSSNDTLVVSAGSTLECDCLRKHFKAELKQACRAAGLGARSIEFVVDAAVAPTPARQDRPAEPALKAAPAPKAPPKPSEAPGFLVSDSNREAAKLAELIAAGSPAPSPVVLWGRGGTGKTHLLRAIADGFRSRHRRKRVVRLTAEEFTSGFVEAVHGRTLASFRGRCRGVDLLLIDDIHFLLGKQKTLEELQYTLDTLAAQGADVVLTSDRSPAELRRMSGELLSRLGAGVAVEIAPPDHSLKSRLIERFAQQSGVRLEPAAVRIIASGLIGGAWEIRGVVNKLGLSSRLLDLDICEKAVGRAIDDMNRVSTPSVGVKQIQEAVCSVFGVETGVIKSKRRTKSATEPRMLAMWLSRKYTQSAWSEIGDQFGNRSHSTVISACRRMDELLGSEASVHVAGRRRAICSRPASRSVTLRPMASFRSFAIVPAAGRSCRMGRQKLLLPFAGRPLIEHTLQAWTASAVERVVVVVRHGESTLRSLCEDFPVDVACVESSPDMRATIEAGLDFLQSTWQPSNHDAWLTAPADLPTLSSGLVNTLVDAYEPKDPAVWVPESSGRRGHPVLLPWAAADSVQSLPSGAGLDQLLTEAEVRTLSVSGDDLPRDIDTPEDYRQLEKPMTDRHSIKVNGQTHAVTTSSDRPLLDVLREDLGLTGTKYGCGEGECGACTVLIDGVATRSCITSVEEVADASVETIEGLAGDELHPVQQAFIDQRAMQCGYCVPGQVMNAVGLLREKPHATEAEIVEAMNGNLCRCCNYRNLRAAILQATR</sequence>
<dbReference type="CDD" id="cd00207">
    <property type="entry name" value="fer2"/>
    <property type="match status" value="1"/>
</dbReference>
<keyword evidence="9" id="KW-0411">Iron-sulfur</keyword>
<dbReference type="InterPro" id="IPR006058">
    <property type="entry name" value="2Fe2S_fd_BS"/>
</dbReference>
<dbReference type="EMBL" id="CAJNIZ010031902">
    <property type="protein sequence ID" value="CAE7533472.1"/>
    <property type="molecule type" value="Genomic_DNA"/>
</dbReference>
<dbReference type="InterPro" id="IPR013159">
    <property type="entry name" value="DnaA_C"/>
</dbReference>
<evidence type="ECO:0000256" key="9">
    <source>
        <dbReference type="ARBA" id="ARBA00023014"/>
    </source>
</evidence>
<keyword evidence="4" id="KW-0479">Metal-binding</keyword>
<evidence type="ECO:0000256" key="7">
    <source>
        <dbReference type="ARBA" id="ARBA00023002"/>
    </source>
</evidence>
<dbReference type="GO" id="GO:0046872">
    <property type="term" value="F:metal ion binding"/>
    <property type="evidence" value="ECO:0007669"/>
    <property type="project" value="UniProtKB-KW"/>
</dbReference>
<proteinExistence type="predicted"/>
<dbReference type="InterPro" id="IPR010921">
    <property type="entry name" value="Trp_repressor/repl_initiator"/>
</dbReference>
<feature type="domain" description="2Fe-2S ferredoxin-type" evidence="13">
    <location>
        <begin position="700"/>
        <end position="776"/>
    </location>
</feature>